<sequence length="83" mass="9285">MDVPPDLFAGADHTLDAQGLRCPEPVMMVRKAVRGMVSGQTLLIIADDPATIRDIPGFCRYMDHILLAQMTENPPYRYLLRKG</sequence>
<proteinExistence type="inferred from homology"/>
<dbReference type="EMBL" id="SZPQ01000006">
    <property type="protein sequence ID" value="TKI07295.1"/>
    <property type="molecule type" value="Genomic_DNA"/>
</dbReference>
<dbReference type="Gene3D" id="3.30.110.40">
    <property type="entry name" value="TusA-like domain"/>
    <property type="match status" value="1"/>
</dbReference>
<comment type="caution">
    <text evidence="4">The sequence shown here is derived from an EMBL/GenBank/DDBJ whole genome shotgun (WGS) entry which is preliminary data.</text>
</comment>
<keyword evidence="5" id="KW-1185">Reference proteome</keyword>
<dbReference type="SUPFAM" id="SSF64307">
    <property type="entry name" value="SirA-like"/>
    <property type="match status" value="1"/>
</dbReference>
<dbReference type="GO" id="GO:0016740">
    <property type="term" value="F:transferase activity"/>
    <property type="evidence" value="ECO:0007669"/>
    <property type="project" value="UniProtKB-KW"/>
</dbReference>
<dbReference type="EC" id="2.8.1.-" evidence="4"/>
<dbReference type="CDD" id="cd03423">
    <property type="entry name" value="SirA"/>
    <property type="match status" value="1"/>
</dbReference>
<dbReference type="InterPro" id="IPR036868">
    <property type="entry name" value="TusA-like_sf"/>
</dbReference>
<dbReference type="PROSITE" id="PS01148">
    <property type="entry name" value="UPF0033"/>
    <property type="match status" value="1"/>
</dbReference>
<dbReference type="PANTHER" id="PTHR33279:SF2">
    <property type="entry name" value="SULFUR CARRIER PROTEIN TUSA"/>
    <property type="match status" value="1"/>
</dbReference>
<dbReference type="InterPro" id="IPR001455">
    <property type="entry name" value="TusA-like"/>
</dbReference>
<evidence type="ECO:0000259" key="3">
    <source>
        <dbReference type="PROSITE" id="PS01148"/>
    </source>
</evidence>
<comment type="similarity">
    <text evidence="1">Belongs to the sulfur carrier protein TusA family.</text>
</comment>
<organism evidence="4 5">
    <name type="scientific">Martelella alba</name>
    <dbReference type="NCBI Taxonomy" id="2590451"/>
    <lineage>
        <taxon>Bacteria</taxon>
        <taxon>Pseudomonadati</taxon>
        <taxon>Pseudomonadota</taxon>
        <taxon>Alphaproteobacteria</taxon>
        <taxon>Hyphomicrobiales</taxon>
        <taxon>Aurantimonadaceae</taxon>
        <taxon>Martelella</taxon>
    </lineage>
</organism>
<evidence type="ECO:0000256" key="1">
    <source>
        <dbReference type="ARBA" id="ARBA00008984"/>
    </source>
</evidence>
<name>A0ABY2SP30_9HYPH</name>
<dbReference type="InterPro" id="IPR022931">
    <property type="entry name" value="Sulphur_carrier_TusA"/>
</dbReference>
<gene>
    <name evidence="4" type="primary">tusA</name>
    <name evidence="4" type="ORF">FCN80_06970</name>
</gene>
<keyword evidence="4" id="KW-0808">Transferase</keyword>
<dbReference type="HAMAP" id="MF_00413">
    <property type="entry name" value="Thiourid_synth_A"/>
    <property type="match status" value="1"/>
</dbReference>
<evidence type="ECO:0000313" key="5">
    <source>
        <dbReference type="Proteomes" id="UP000305202"/>
    </source>
</evidence>
<feature type="domain" description="UPF0033" evidence="3">
    <location>
        <begin position="15"/>
        <end position="39"/>
    </location>
</feature>
<dbReference type="Proteomes" id="UP000305202">
    <property type="component" value="Unassembled WGS sequence"/>
</dbReference>
<keyword evidence="2" id="KW-0963">Cytoplasm</keyword>
<accession>A0ABY2SP30</accession>
<dbReference type="NCBIfam" id="NF001423">
    <property type="entry name" value="PRK00299.1"/>
    <property type="match status" value="1"/>
</dbReference>
<dbReference type="Pfam" id="PF01206">
    <property type="entry name" value="TusA"/>
    <property type="match status" value="1"/>
</dbReference>
<dbReference type="PANTHER" id="PTHR33279">
    <property type="entry name" value="SULFUR CARRIER PROTEIN YEDF-RELATED"/>
    <property type="match status" value="1"/>
</dbReference>
<protein>
    <submittedName>
        <fullName evidence="4">Sulfurtransferase TusA</fullName>
        <ecNumber evidence="4">2.8.1.-</ecNumber>
    </submittedName>
</protein>
<evidence type="ECO:0000256" key="2">
    <source>
        <dbReference type="ARBA" id="ARBA00022490"/>
    </source>
</evidence>
<evidence type="ECO:0000313" key="4">
    <source>
        <dbReference type="EMBL" id="TKI07295.1"/>
    </source>
</evidence>
<reference evidence="4 5" key="1">
    <citation type="submission" date="2019-04" db="EMBL/GenBank/DDBJ databases">
        <authorList>
            <person name="Li M."/>
            <person name="Gao C."/>
        </authorList>
    </citation>
    <scope>NUCLEOTIDE SEQUENCE [LARGE SCALE GENOMIC DNA]</scope>
    <source>
        <strain evidence="4 5">BGMRC 2031</strain>
    </source>
</reference>